<dbReference type="EMBL" id="CP034205">
    <property type="protein sequence ID" value="QBZ56603.1"/>
    <property type="molecule type" value="Genomic_DNA"/>
</dbReference>
<organism evidence="2 3">
    <name type="scientific">Pyricularia oryzae</name>
    <name type="common">Rice blast fungus</name>
    <name type="synonym">Magnaporthe oryzae</name>
    <dbReference type="NCBI Taxonomy" id="318829"/>
    <lineage>
        <taxon>Eukaryota</taxon>
        <taxon>Fungi</taxon>
        <taxon>Dikarya</taxon>
        <taxon>Ascomycota</taxon>
        <taxon>Pezizomycotina</taxon>
        <taxon>Sordariomycetes</taxon>
        <taxon>Sordariomycetidae</taxon>
        <taxon>Magnaporthales</taxon>
        <taxon>Pyriculariaceae</taxon>
        <taxon>Pyricularia</taxon>
    </lineage>
</organism>
<sequence>MVRRCYEEFGSRAARWMPTAQLSYHEESIGGLHLHQEHPPLRSCGQQPHTLPHN</sequence>
<protein>
    <submittedName>
        <fullName evidence="2">Uncharacterized protein</fullName>
    </submittedName>
</protein>
<evidence type="ECO:0000313" key="2">
    <source>
        <dbReference type="EMBL" id="QBZ56603.1"/>
    </source>
</evidence>
<dbReference type="AlphaFoldDB" id="A0A4P7N2R7"/>
<feature type="compositionally biased region" description="Polar residues" evidence="1">
    <location>
        <begin position="44"/>
        <end position="54"/>
    </location>
</feature>
<feature type="region of interest" description="Disordered" evidence="1">
    <location>
        <begin position="28"/>
        <end position="54"/>
    </location>
</feature>
<feature type="compositionally biased region" description="Basic and acidic residues" evidence="1">
    <location>
        <begin position="28"/>
        <end position="40"/>
    </location>
</feature>
<evidence type="ECO:0000313" key="3">
    <source>
        <dbReference type="Proteomes" id="UP000294847"/>
    </source>
</evidence>
<gene>
    <name evidence="2" type="ORF">PoMZ_01513</name>
</gene>
<accession>A0A4P7N2R7</accession>
<dbReference type="Proteomes" id="UP000294847">
    <property type="component" value="Chromosome 2"/>
</dbReference>
<name>A0A4P7N2R7_PYROR</name>
<evidence type="ECO:0000256" key="1">
    <source>
        <dbReference type="SAM" id="MobiDB-lite"/>
    </source>
</evidence>
<proteinExistence type="predicted"/>
<reference evidence="2 3" key="1">
    <citation type="journal article" date="2019" name="Mol. Biol. Evol.">
        <title>Blast fungal genomes show frequent chromosomal changes, gene gains and losses, and effector gene turnover.</title>
        <authorList>
            <person name="Gomez Luciano L.B."/>
            <person name="Jason Tsai I."/>
            <person name="Chuma I."/>
            <person name="Tosa Y."/>
            <person name="Chen Y.H."/>
            <person name="Li J.Y."/>
            <person name="Li M.Y."/>
            <person name="Jade Lu M.Y."/>
            <person name="Nakayashiki H."/>
            <person name="Li W.H."/>
        </authorList>
    </citation>
    <scope>NUCLEOTIDE SEQUENCE [LARGE SCALE GENOMIC DNA]</scope>
    <source>
        <strain evidence="2">MZ5-1-6</strain>
    </source>
</reference>